<dbReference type="PANTHER" id="PTHR34585:SF22">
    <property type="entry name" value="HELIX-TURN-HELIX DOMAIN-CONTAINING PROTEIN"/>
    <property type="match status" value="1"/>
</dbReference>
<dbReference type="GeneID" id="82527199"/>
<dbReference type="RefSeq" id="WP_107033313.1">
    <property type="nucleotide sequence ID" value="NZ_PUEC01000042.1"/>
</dbReference>
<gene>
    <name evidence="1" type="ORF">C5O23_12790</name>
</gene>
<comment type="caution">
    <text evidence="1">The sequence shown here is derived from an EMBL/GenBank/DDBJ whole genome shotgun (WGS) entry which is preliminary data.</text>
</comment>
<organism evidence="1 2">
    <name type="scientific">Duncaniella muris</name>
    <dbReference type="NCBI Taxonomy" id="2094150"/>
    <lineage>
        <taxon>Bacteria</taxon>
        <taxon>Pseudomonadati</taxon>
        <taxon>Bacteroidota</taxon>
        <taxon>Bacteroidia</taxon>
        <taxon>Bacteroidales</taxon>
        <taxon>Muribaculaceae</taxon>
        <taxon>Duncaniella</taxon>
    </lineage>
</organism>
<dbReference type="PANTHER" id="PTHR34585">
    <property type="match status" value="1"/>
</dbReference>
<dbReference type="AlphaFoldDB" id="A0A2V1IKF1"/>
<evidence type="ECO:0000313" key="1">
    <source>
        <dbReference type="EMBL" id="PWB00436.1"/>
    </source>
</evidence>
<protein>
    <recommendedName>
        <fullName evidence="3">DNA-binding protein</fullName>
    </recommendedName>
</protein>
<keyword evidence="2" id="KW-1185">Reference proteome</keyword>
<dbReference type="EMBL" id="PUEC01000042">
    <property type="protein sequence ID" value="PWB00436.1"/>
    <property type="molecule type" value="Genomic_DNA"/>
</dbReference>
<accession>A0A2V1IKF1</accession>
<sequence length="94" mass="10810">MEYITIERSVFDAMVATLAECRSILGKAIRRLSGNERQEWIDNISAQSILRRSQRGMTLLRMEGKIGYSIIEGKVYYPAGEIGRLLYNCKVDYE</sequence>
<proteinExistence type="predicted"/>
<evidence type="ECO:0008006" key="3">
    <source>
        <dbReference type="Google" id="ProtNLM"/>
    </source>
</evidence>
<reference evidence="2" key="1">
    <citation type="submission" date="2018-02" db="EMBL/GenBank/DDBJ databases">
        <authorList>
            <person name="Clavel T."/>
            <person name="Strowig T."/>
        </authorList>
    </citation>
    <scope>NUCLEOTIDE SEQUENCE [LARGE SCALE GENOMIC DNA]</scope>
    <source>
        <strain evidence="2">DSM 103720</strain>
    </source>
</reference>
<evidence type="ECO:0000313" key="2">
    <source>
        <dbReference type="Proteomes" id="UP000244905"/>
    </source>
</evidence>
<dbReference type="Proteomes" id="UP000244905">
    <property type="component" value="Unassembled WGS sequence"/>
</dbReference>
<name>A0A2V1IKF1_9BACT</name>